<dbReference type="AlphaFoldDB" id="A0A4S4KNU0"/>
<evidence type="ECO:0000313" key="2">
    <source>
        <dbReference type="Proteomes" id="UP000309038"/>
    </source>
</evidence>
<organism evidence="1 2">
    <name type="scientific">Hermanssonia centrifuga</name>
    <dbReference type="NCBI Taxonomy" id="98765"/>
    <lineage>
        <taxon>Eukaryota</taxon>
        <taxon>Fungi</taxon>
        <taxon>Dikarya</taxon>
        <taxon>Basidiomycota</taxon>
        <taxon>Agaricomycotina</taxon>
        <taxon>Agaricomycetes</taxon>
        <taxon>Polyporales</taxon>
        <taxon>Meruliaceae</taxon>
        <taxon>Hermanssonia</taxon>
    </lineage>
</organism>
<name>A0A4S4KNU0_9APHY</name>
<dbReference type="EMBL" id="SGPJ01000056">
    <property type="protein sequence ID" value="THH00226.1"/>
    <property type="molecule type" value="Genomic_DNA"/>
</dbReference>
<accession>A0A4S4KNU0</accession>
<sequence>MDSTLFILILVLFRNERPLSAYTFLLKLNQSPNIPNARTFISAAVSISH</sequence>
<proteinExistence type="predicted"/>
<dbReference type="Proteomes" id="UP000309038">
    <property type="component" value="Unassembled WGS sequence"/>
</dbReference>
<reference evidence="1 2" key="1">
    <citation type="submission" date="2019-02" db="EMBL/GenBank/DDBJ databases">
        <title>Genome sequencing of the rare red list fungi Phlebia centrifuga.</title>
        <authorList>
            <person name="Buettner E."/>
            <person name="Kellner H."/>
        </authorList>
    </citation>
    <scope>NUCLEOTIDE SEQUENCE [LARGE SCALE GENOMIC DNA]</scope>
    <source>
        <strain evidence="1 2">DSM 108282</strain>
    </source>
</reference>
<protein>
    <submittedName>
        <fullName evidence="1">Uncharacterized protein</fullName>
    </submittedName>
</protein>
<gene>
    <name evidence="1" type="ORF">EW026_g2270</name>
</gene>
<comment type="caution">
    <text evidence="1">The sequence shown here is derived from an EMBL/GenBank/DDBJ whole genome shotgun (WGS) entry which is preliminary data.</text>
</comment>
<keyword evidence="2" id="KW-1185">Reference proteome</keyword>
<evidence type="ECO:0000313" key="1">
    <source>
        <dbReference type="EMBL" id="THH00226.1"/>
    </source>
</evidence>